<evidence type="ECO:0000256" key="1">
    <source>
        <dbReference type="ARBA" id="ARBA00022801"/>
    </source>
</evidence>
<dbReference type="EMBL" id="JAVRIF010000008">
    <property type="protein sequence ID" value="MDT0604746.1"/>
    <property type="molecule type" value="Genomic_DNA"/>
</dbReference>
<dbReference type="InterPro" id="IPR013736">
    <property type="entry name" value="Xaa-Pro_dipept_C"/>
</dbReference>
<dbReference type="Pfam" id="PF02129">
    <property type="entry name" value="Peptidase_S15"/>
    <property type="match status" value="1"/>
</dbReference>
<dbReference type="Pfam" id="PF08530">
    <property type="entry name" value="PepX_C"/>
    <property type="match status" value="1"/>
</dbReference>
<keyword evidence="5" id="KW-1185">Reference proteome</keyword>
<dbReference type="NCBIfam" id="TIGR00976">
    <property type="entry name" value="CocE_NonD"/>
    <property type="match status" value="1"/>
</dbReference>
<proteinExistence type="predicted"/>
<dbReference type="Gene3D" id="3.40.50.1820">
    <property type="entry name" value="alpha/beta hydrolase"/>
    <property type="match status" value="1"/>
</dbReference>
<organism evidence="4 5">
    <name type="scientific">Thalassotalea castellviae</name>
    <dbReference type="NCBI Taxonomy" id="3075612"/>
    <lineage>
        <taxon>Bacteria</taxon>
        <taxon>Pseudomonadati</taxon>
        <taxon>Pseudomonadota</taxon>
        <taxon>Gammaproteobacteria</taxon>
        <taxon>Alteromonadales</taxon>
        <taxon>Colwelliaceae</taxon>
        <taxon>Thalassotalea</taxon>
    </lineage>
</organism>
<evidence type="ECO:0000313" key="5">
    <source>
        <dbReference type="Proteomes" id="UP001266357"/>
    </source>
</evidence>
<feature type="domain" description="Xaa-Pro dipeptidyl-peptidase C-terminal" evidence="3">
    <location>
        <begin position="539"/>
        <end position="741"/>
    </location>
</feature>
<dbReference type="Gene3D" id="1.10.3020.10">
    <property type="entry name" value="alpha-amino acid ester hydrolase ( Helical cap domain)"/>
    <property type="match status" value="1"/>
</dbReference>
<evidence type="ECO:0000313" key="4">
    <source>
        <dbReference type="EMBL" id="MDT0604746.1"/>
    </source>
</evidence>
<feature type="domain" description="Xaa-Pro dipeptidyl-peptidase-like" evidence="2">
    <location>
        <begin position="232"/>
        <end position="491"/>
    </location>
</feature>
<evidence type="ECO:0000259" key="2">
    <source>
        <dbReference type="Pfam" id="PF02129"/>
    </source>
</evidence>
<dbReference type="InterPro" id="IPR029058">
    <property type="entry name" value="AB_hydrolase_fold"/>
</dbReference>
<dbReference type="Proteomes" id="UP001266357">
    <property type="component" value="Unassembled WGS sequence"/>
</dbReference>
<gene>
    <name evidence="4" type="ORF">RM573_14155</name>
</gene>
<sequence>MKKISLTSIAIYSVIILLKFMPNTYAADEQTYPISNIISKADLSSESGQLALLTSDDIKSDLSSFAQSLKEKEINQQSMFSKIALFSLREDVDKISSAIRRQQNTLEYSHYQFFHQTRLALNGQKSTKESFVNKANDLIKSKFEHLNDEGFVQLSLALGWSVSNAKEYVLNIFKQLQKKSLLTRGDMINLAVNYHLYQVLDAIIPIVNDIVQLEQQDRFVIQPDVLVKLKNGIEISTTIVRSRGQTKPNSTALQYTIYADETAHIKAAMHAAAHGYIGIVANSRGKRSSNNDIVPWEHEGEDASQLINWITEQVWSDGNVVMYGGSYNGFTQWATAKHMPKGLKAMAPYVAANLITGLPYENNIALTGNFEWPLYVTNNKTVDNSIYSDWQRTNNIINELYSSGRPFVDIDKIANKPSPWLQKWLAHPEDAPYYQKMVPHQDDYKHINIPVLSITGYFEGGQISALHYMHEHYKYNENANHALLIGPYNHGSAQGKPRSHHSNYELDPVALEKDTEEITFAWFDHILKGKTKPKLVQNKVNYQIMGANEWRFSDSLQVLNQRHLSFYIQTNKPDTAQNYLLAQTPSSHANHYIEQTVDMSDRSEQRNRSQWPVISEQINKQGGIQIETPVFKQDMELTGAISGFFDIAVNKKDVDIGFNFYEVTADGNAFHLNNYRSRASYADDMSTRRLLTPNVKRRVPIVNARFTSKLIEKGSKIVLVLNVNKNVEAQVNLGSGKLVNHETLLDVGKPMKLKWYLSSQINLPLKPWVKEI</sequence>
<dbReference type="SUPFAM" id="SSF53474">
    <property type="entry name" value="alpha/beta-Hydrolases"/>
    <property type="match status" value="1"/>
</dbReference>
<dbReference type="RefSeq" id="WP_311583400.1">
    <property type="nucleotide sequence ID" value="NZ_JAVRIF010000008.1"/>
</dbReference>
<name>A0ABU3A3J6_9GAMM</name>
<dbReference type="Gene3D" id="2.60.120.260">
    <property type="entry name" value="Galactose-binding domain-like"/>
    <property type="match status" value="1"/>
</dbReference>
<dbReference type="GO" id="GO:0016787">
    <property type="term" value="F:hydrolase activity"/>
    <property type="evidence" value="ECO:0007669"/>
    <property type="project" value="UniProtKB-KW"/>
</dbReference>
<dbReference type="InterPro" id="IPR000383">
    <property type="entry name" value="Xaa-Pro-like_dom"/>
</dbReference>
<protein>
    <submittedName>
        <fullName evidence="4">CocE/NonD family hydrolase</fullName>
    </submittedName>
</protein>
<evidence type="ECO:0000259" key="3">
    <source>
        <dbReference type="Pfam" id="PF08530"/>
    </source>
</evidence>
<accession>A0ABU3A3J6</accession>
<reference evidence="4 5" key="1">
    <citation type="submission" date="2023-09" db="EMBL/GenBank/DDBJ databases">
        <authorList>
            <person name="Rey-Velasco X."/>
        </authorList>
    </citation>
    <scope>NUCLEOTIDE SEQUENCE [LARGE SCALE GENOMIC DNA]</scope>
    <source>
        <strain evidence="4 5">W431</strain>
    </source>
</reference>
<keyword evidence="1 4" id="KW-0378">Hydrolase</keyword>
<comment type="caution">
    <text evidence="4">The sequence shown here is derived from an EMBL/GenBank/DDBJ whole genome shotgun (WGS) entry which is preliminary data.</text>
</comment>
<dbReference type="InterPro" id="IPR005674">
    <property type="entry name" value="CocE/Ser_esterase"/>
</dbReference>